<evidence type="ECO:0000259" key="1">
    <source>
        <dbReference type="Pfam" id="PF19502"/>
    </source>
</evidence>
<proteinExistence type="predicted"/>
<sequence length="180" mass="19860">MRREQLEHVLRAASQIADDPDVVVIGSQSILAAIPEDRLPRAATASMEVDVAFFDDPDNRKSDRVDGAIGELSPFHEMNGYYAQGVSVSTATLPHGWRDRLVLVESSSTHPGRGYALDPHDCVVSKLVAGREKDHAFADALIENGLIDPAIVAARIDTLEIDHRVMDRLRRWIGMYTTSD</sequence>
<dbReference type="Pfam" id="PF19502">
    <property type="entry name" value="DUF6036"/>
    <property type="match status" value="1"/>
</dbReference>
<protein>
    <recommendedName>
        <fullName evidence="1">DUF6036 domain-containing protein</fullName>
    </recommendedName>
</protein>
<comment type="caution">
    <text evidence="2">The sequence shown here is derived from an EMBL/GenBank/DDBJ whole genome shotgun (WGS) entry which is preliminary data.</text>
</comment>
<keyword evidence="3" id="KW-1185">Reference proteome</keyword>
<dbReference type="EMBL" id="BOQL01000042">
    <property type="protein sequence ID" value="GIM72895.1"/>
    <property type="molecule type" value="Genomic_DNA"/>
</dbReference>
<gene>
    <name evidence="2" type="ORF">Aau02nite_53370</name>
</gene>
<dbReference type="Proteomes" id="UP000681340">
    <property type="component" value="Unassembled WGS sequence"/>
</dbReference>
<evidence type="ECO:0000313" key="3">
    <source>
        <dbReference type="Proteomes" id="UP000681340"/>
    </source>
</evidence>
<accession>A0A919VRH5</accession>
<dbReference type="AlphaFoldDB" id="A0A919VRH5"/>
<reference evidence="2" key="1">
    <citation type="submission" date="2021-03" db="EMBL/GenBank/DDBJ databases">
        <title>Whole genome shotgun sequence of Actinoplanes auranticolor NBRC 12245.</title>
        <authorList>
            <person name="Komaki H."/>
            <person name="Tamura T."/>
        </authorList>
    </citation>
    <scope>NUCLEOTIDE SEQUENCE</scope>
    <source>
        <strain evidence="2">NBRC 12245</strain>
    </source>
</reference>
<dbReference type="InterPro" id="IPR045792">
    <property type="entry name" value="DUF6036"/>
</dbReference>
<dbReference type="RefSeq" id="WP_212991247.1">
    <property type="nucleotide sequence ID" value="NZ_BAABEA010000002.1"/>
</dbReference>
<feature type="domain" description="DUF6036" evidence="1">
    <location>
        <begin position="6"/>
        <end position="137"/>
    </location>
</feature>
<organism evidence="2 3">
    <name type="scientific">Actinoplanes auranticolor</name>
    <dbReference type="NCBI Taxonomy" id="47988"/>
    <lineage>
        <taxon>Bacteria</taxon>
        <taxon>Bacillati</taxon>
        <taxon>Actinomycetota</taxon>
        <taxon>Actinomycetes</taxon>
        <taxon>Micromonosporales</taxon>
        <taxon>Micromonosporaceae</taxon>
        <taxon>Actinoplanes</taxon>
    </lineage>
</organism>
<evidence type="ECO:0000313" key="2">
    <source>
        <dbReference type="EMBL" id="GIM72895.1"/>
    </source>
</evidence>
<name>A0A919VRH5_9ACTN</name>